<dbReference type="SUPFAM" id="SSF56672">
    <property type="entry name" value="DNA/RNA polymerases"/>
    <property type="match status" value="1"/>
</dbReference>
<dbReference type="InterPro" id="IPR000477">
    <property type="entry name" value="RT_dom"/>
</dbReference>
<dbReference type="PROSITE" id="PS50878">
    <property type="entry name" value="RT_POL"/>
    <property type="match status" value="1"/>
</dbReference>
<dbReference type="SUPFAM" id="SSF56219">
    <property type="entry name" value="DNase I-like"/>
    <property type="match status" value="1"/>
</dbReference>
<dbReference type="InterPro" id="IPR026960">
    <property type="entry name" value="RVT-Znf"/>
</dbReference>
<dbReference type="RefSeq" id="XP_010480531.1">
    <property type="nucleotide sequence ID" value="XM_010482229.1"/>
</dbReference>
<reference evidence="2" key="1">
    <citation type="journal article" date="2014" name="Nat. Commun.">
        <title>The emerging biofuel crop Camelina sativa retains a highly undifferentiated hexaploid genome structure.</title>
        <authorList>
            <person name="Kagale S."/>
            <person name="Koh C."/>
            <person name="Nixon J."/>
            <person name="Bollina V."/>
            <person name="Clarke W.E."/>
            <person name="Tuteja R."/>
            <person name="Spillane C."/>
            <person name="Robinson S.J."/>
            <person name="Links M.G."/>
            <person name="Clarke C."/>
            <person name="Higgins E.E."/>
            <person name="Huebert T."/>
            <person name="Sharpe A.G."/>
            <person name="Parkin I.A."/>
        </authorList>
    </citation>
    <scope>NUCLEOTIDE SEQUENCE [LARGE SCALE GENOMIC DNA]</scope>
    <source>
        <strain evidence="2">cv. DH55</strain>
    </source>
</reference>
<dbReference type="Pfam" id="PF13966">
    <property type="entry name" value="zf-RVT"/>
    <property type="match status" value="1"/>
</dbReference>
<dbReference type="InterPro" id="IPR052343">
    <property type="entry name" value="Retrotransposon-Effector_Assoc"/>
</dbReference>
<proteinExistence type="predicted"/>
<evidence type="ECO:0000259" key="1">
    <source>
        <dbReference type="PROSITE" id="PS50878"/>
    </source>
</evidence>
<sequence length="1178" mass="134768">MGSPSAVRRLKEMRREHFSDFLFLMETKNSRDHVVSVMDWLGYDKVHVVDPVGLSGGLALYWKDMYTVEVLQSNSRLIDTKISKGTLSFFATFVYGDPVRSKREEVWERLTRLGLQRDEAWFLVGDFNEIMNNNEKLGGPARPEWSFYPFRNMTRGCRIKELPSSGNTLSWGGRRENVWVQCQLDRSFGNSSWFDMFPRAKTEYFEYMGLDHMPIITRFVGATGTFRGRFCYDKRWTCKPETDEIIKKHWNMEGVGADCSVTDRLFQCRRALSKWKRTANTNSYSLIQRLKWELEKESTKRYPSFQKLQQVKWDLANAFREEELYWKQKKQAKMAKCRIVSLIDKHGNEVFEEGSKGNVAVEYFMDMFSSSNPEGFEELLDGMSTRVTEGMNRALTAPISAAEIKRAAFKVQGDSAPGADGWTGIFFKRYWKIIGKDIISEVQGFFNSGTMPADWNHTQICLIPKTTNVNTMMNMRPISLCSVLYKIVSNILCSRLKCCLPKLVSETQGAFVSGRLISDNILIAHEIVHALRTNGKFNEEFIAVKTDMSKAYDRVEWDFLETLFTRMGFDAKWIQWVMTCVRLVSYSVLINGSAHGFIVPNRGIRQGDPLSPFLFILCAEALIHVLEQKQMQGWLTGLFISKADQNECEVLLHYGRASGQRINFSKSAITFGSKATKQRKIMVKTKLGILTEGGTGSYLGLPECFSGFKQALLAFIGDKLKKRLHGWYAKSLSMGRREILLKSVAIALPVYVKERSLGWRGKRCAKRNLRGAWVLKIWSSFNQALLAKQSWRMLNNPNSLIARFFKSRYFRTTTILECGSGSRPSYAWRSILYGRELLKQGLVKIIGDGKDTFVWLDKWIQDQHPRAPYRAQIFFDVGMKVAQLKDQHTGVWHVDMVKDIFPPLDAKMILKMKCTASHSDCSIWSYTKSGAYSVKSGYWLAQSLLSRYETPSEELKQSNLRKESLWKLRTVPKIKTFLWRMLSGALAIAGRLASQGLTVDLRCMVCGASPETIAHTIFGCQIARQAFALANIPVPQAGFLRVGGSWILRDEYGRVRYHARDALNGATTLVHAGLQVLKWVIEAIQIMHVEQVILEIDCAMVVQAINQPQDWPKHCFLLREIHGCLDSMSFWECKQVSITANKVARSIARSVTRDERLQLYMALGAPSWLQDILMNDER</sequence>
<feature type="domain" description="Reverse transcriptase" evidence="1">
    <location>
        <begin position="444"/>
        <end position="720"/>
    </location>
</feature>
<dbReference type="Pfam" id="PF03372">
    <property type="entry name" value="Exo_endo_phos"/>
    <property type="match status" value="1"/>
</dbReference>
<dbReference type="GeneID" id="104759285"/>
<dbReference type="Proteomes" id="UP000694864">
    <property type="component" value="Chromosome 17"/>
</dbReference>
<dbReference type="InterPro" id="IPR043502">
    <property type="entry name" value="DNA/RNA_pol_sf"/>
</dbReference>
<reference evidence="3" key="2">
    <citation type="submission" date="2025-08" db="UniProtKB">
        <authorList>
            <consortium name="RefSeq"/>
        </authorList>
    </citation>
    <scope>IDENTIFICATION</scope>
    <source>
        <tissue evidence="3">Leaf</tissue>
    </source>
</reference>
<dbReference type="Gene3D" id="3.60.10.10">
    <property type="entry name" value="Endonuclease/exonuclease/phosphatase"/>
    <property type="match status" value="1"/>
</dbReference>
<dbReference type="InterPro" id="IPR005135">
    <property type="entry name" value="Endo/exonuclease/phosphatase"/>
</dbReference>
<dbReference type="CDD" id="cd06222">
    <property type="entry name" value="RNase_H_like"/>
    <property type="match status" value="1"/>
</dbReference>
<name>A0ABM0X4J3_CAMSA</name>
<dbReference type="CDD" id="cd01650">
    <property type="entry name" value="RT_nLTR_like"/>
    <property type="match status" value="1"/>
</dbReference>
<evidence type="ECO:0000313" key="2">
    <source>
        <dbReference type="Proteomes" id="UP000694864"/>
    </source>
</evidence>
<dbReference type="InterPro" id="IPR044730">
    <property type="entry name" value="RNase_H-like_dom_plant"/>
</dbReference>
<organism evidence="2 3">
    <name type="scientific">Camelina sativa</name>
    <name type="common">False flax</name>
    <name type="synonym">Myagrum sativum</name>
    <dbReference type="NCBI Taxonomy" id="90675"/>
    <lineage>
        <taxon>Eukaryota</taxon>
        <taxon>Viridiplantae</taxon>
        <taxon>Streptophyta</taxon>
        <taxon>Embryophyta</taxon>
        <taxon>Tracheophyta</taxon>
        <taxon>Spermatophyta</taxon>
        <taxon>Magnoliopsida</taxon>
        <taxon>eudicotyledons</taxon>
        <taxon>Gunneridae</taxon>
        <taxon>Pentapetalae</taxon>
        <taxon>rosids</taxon>
        <taxon>malvids</taxon>
        <taxon>Brassicales</taxon>
        <taxon>Brassicaceae</taxon>
        <taxon>Camelineae</taxon>
        <taxon>Camelina</taxon>
    </lineage>
</organism>
<protein>
    <submittedName>
        <fullName evidence="3">Uncharacterized protein LOC104759285</fullName>
    </submittedName>
</protein>
<evidence type="ECO:0000313" key="3">
    <source>
        <dbReference type="RefSeq" id="XP_010480531.1"/>
    </source>
</evidence>
<gene>
    <name evidence="3" type="primary">LOC104759285</name>
</gene>
<dbReference type="PANTHER" id="PTHR46890">
    <property type="entry name" value="NON-LTR RETROLELEMENT REVERSE TRANSCRIPTASE-LIKE PROTEIN-RELATED"/>
    <property type="match status" value="1"/>
</dbReference>
<accession>A0ABM0X4J3</accession>
<dbReference type="InterPro" id="IPR036691">
    <property type="entry name" value="Endo/exonu/phosph_ase_sf"/>
</dbReference>
<dbReference type="Pfam" id="PF13456">
    <property type="entry name" value="RVT_3"/>
    <property type="match status" value="1"/>
</dbReference>
<dbReference type="Pfam" id="PF00078">
    <property type="entry name" value="RVT_1"/>
    <property type="match status" value="1"/>
</dbReference>
<dbReference type="PANTHER" id="PTHR46890:SF48">
    <property type="entry name" value="RNA-DIRECTED DNA POLYMERASE"/>
    <property type="match status" value="1"/>
</dbReference>
<keyword evidence="2" id="KW-1185">Reference proteome</keyword>
<dbReference type="InterPro" id="IPR002156">
    <property type="entry name" value="RNaseH_domain"/>
</dbReference>